<dbReference type="AlphaFoldDB" id="A0A7X3MNA3"/>
<feature type="transmembrane region" description="Helical" evidence="1">
    <location>
        <begin position="262"/>
        <end position="282"/>
    </location>
</feature>
<dbReference type="GO" id="GO:0000271">
    <property type="term" value="P:polysaccharide biosynthetic process"/>
    <property type="evidence" value="ECO:0007669"/>
    <property type="project" value="TreeGrafter"/>
</dbReference>
<dbReference type="InterPro" id="IPR050879">
    <property type="entry name" value="Acyltransferase_3"/>
</dbReference>
<sequence>MQILRACAALAVAVHHAQFDASALSARFGWQFQPFDLIPWAAGVDVFFVISGFIIVYSSDKLFGSPGARRIFLTRRMGRVVPLYWTATSLYLVVALALPGALNSEVLEPGFILGSYLFIPLARPDGHVQPLYSLGWTLNYEIYFYLLFAAVLVWPKRRAVLVLVGTMSAAVVIGRMASLPQPLRFWTDPIILEFAFGMVLALLRREGLVLSRGLRAGLAVCGLILLIGLSDSAMPRLFAYGLPAALFVAAAALGADREGRETWLAGMGGALGDASYALYLIHPFSIRAGREIIARAGFGTFIGPWVYIVLVLAGAVLASLLVFRWYERPLTEWFRQRCEPARLKLV</sequence>
<evidence type="ECO:0000256" key="1">
    <source>
        <dbReference type="SAM" id="Phobius"/>
    </source>
</evidence>
<keyword evidence="1" id="KW-0812">Transmembrane</keyword>
<keyword evidence="3" id="KW-0808">Transferase</keyword>
<feature type="transmembrane region" description="Helical" evidence="1">
    <location>
        <begin position="160"/>
        <end position="177"/>
    </location>
</feature>
<feature type="transmembrane region" description="Helical" evidence="1">
    <location>
        <begin position="183"/>
        <end position="202"/>
    </location>
</feature>
<protein>
    <submittedName>
        <fullName evidence="3">Acyltransferase</fullName>
    </submittedName>
</protein>
<reference evidence="3 4" key="1">
    <citation type="submission" date="2019-12" db="EMBL/GenBank/DDBJ databases">
        <authorList>
            <person name="Yuan C.-G."/>
        </authorList>
    </citation>
    <scope>NUCLEOTIDE SEQUENCE [LARGE SCALE GENOMIC DNA]</scope>
    <source>
        <strain evidence="3 4">KCTC 23863</strain>
    </source>
</reference>
<dbReference type="GO" id="GO:0016747">
    <property type="term" value="F:acyltransferase activity, transferring groups other than amino-acyl groups"/>
    <property type="evidence" value="ECO:0007669"/>
    <property type="project" value="InterPro"/>
</dbReference>
<proteinExistence type="predicted"/>
<evidence type="ECO:0000313" key="3">
    <source>
        <dbReference type="EMBL" id="MXQ10132.1"/>
    </source>
</evidence>
<feature type="transmembrane region" description="Helical" evidence="1">
    <location>
        <begin position="80"/>
        <end position="102"/>
    </location>
</feature>
<dbReference type="PANTHER" id="PTHR23028:SF131">
    <property type="entry name" value="BLR2367 PROTEIN"/>
    <property type="match status" value="1"/>
</dbReference>
<evidence type="ECO:0000259" key="2">
    <source>
        <dbReference type="Pfam" id="PF01757"/>
    </source>
</evidence>
<feature type="transmembrane region" description="Helical" evidence="1">
    <location>
        <begin position="37"/>
        <end position="59"/>
    </location>
</feature>
<keyword evidence="3" id="KW-0012">Acyltransferase</keyword>
<accession>A0A7X3MNA3</accession>
<organism evidence="3 4">
    <name type="scientific">Microvirga makkahensis</name>
    <dbReference type="NCBI Taxonomy" id="1128670"/>
    <lineage>
        <taxon>Bacteria</taxon>
        <taxon>Pseudomonadati</taxon>
        <taxon>Pseudomonadota</taxon>
        <taxon>Alphaproteobacteria</taxon>
        <taxon>Hyphomicrobiales</taxon>
        <taxon>Methylobacteriaceae</taxon>
        <taxon>Microvirga</taxon>
    </lineage>
</organism>
<feature type="transmembrane region" description="Helical" evidence="1">
    <location>
        <begin position="302"/>
        <end position="326"/>
    </location>
</feature>
<dbReference type="GO" id="GO:0016020">
    <property type="term" value="C:membrane"/>
    <property type="evidence" value="ECO:0007669"/>
    <property type="project" value="TreeGrafter"/>
</dbReference>
<name>A0A7X3MNA3_9HYPH</name>
<comment type="caution">
    <text evidence="3">The sequence shown here is derived from an EMBL/GenBank/DDBJ whole genome shotgun (WGS) entry which is preliminary data.</text>
</comment>
<feature type="transmembrane region" description="Helical" evidence="1">
    <location>
        <begin position="237"/>
        <end position="255"/>
    </location>
</feature>
<evidence type="ECO:0000313" key="4">
    <source>
        <dbReference type="Proteomes" id="UP000436483"/>
    </source>
</evidence>
<keyword evidence="4" id="KW-1185">Reference proteome</keyword>
<reference evidence="3 4" key="2">
    <citation type="submission" date="2020-01" db="EMBL/GenBank/DDBJ databases">
        <title>Microvirga sp. nov., an arsenate reduction bacterium isolated from Tibet hotspring sediments.</title>
        <authorList>
            <person name="Xian W.-D."/>
            <person name="Li W.-J."/>
        </authorList>
    </citation>
    <scope>NUCLEOTIDE SEQUENCE [LARGE SCALE GENOMIC DNA]</scope>
    <source>
        <strain evidence="3 4">KCTC 23863</strain>
    </source>
</reference>
<dbReference type="Pfam" id="PF01757">
    <property type="entry name" value="Acyl_transf_3"/>
    <property type="match status" value="1"/>
</dbReference>
<dbReference type="Proteomes" id="UP000436483">
    <property type="component" value="Unassembled WGS sequence"/>
</dbReference>
<dbReference type="OrthoDB" id="9767863at2"/>
<feature type="transmembrane region" description="Helical" evidence="1">
    <location>
        <begin position="214"/>
        <end position="231"/>
    </location>
</feature>
<feature type="transmembrane region" description="Helical" evidence="1">
    <location>
        <begin position="131"/>
        <end position="153"/>
    </location>
</feature>
<gene>
    <name evidence="3" type="ORF">GR328_01405</name>
</gene>
<dbReference type="EMBL" id="WURB01000001">
    <property type="protein sequence ID" value="MXQ10132.1"/>
    <property type="molecule type" value="Genomic_DNA"/>
</dbReference>
<feature type="domain" description="Acyltransferase 3" evidence="2">
    <location>
        <begin position="3"/>
        <end position="323"/>
    </location>
</feature>
<keyword evidence="1" id="KW-1133">Transmembrane helix</keyword>
<dbReference type="InterPro" id="IPR002656">
    <property type="entry name" value="Acyl_transf_3_dom"/>
</dbReference>
<dbReference type="PANTHER" id="PTHR23028">
    <property type="entry name" value="ACETYLTRANSFERASE"/>
    <property type="match status" value="1"/>
</dbReference>
<keyword evidence="1" id="KW-0472">Membrane</keyword>